<keyword evidence="7 11" id="KW-0407">Ion channel</keyword>
<keyword evidence="12" id="KW-1185">Reference proteome</keyword>
<evidence type="ECO:0000256" key="3">
    <source>
        <dbReference type="ARBA" id="ARBA00022692"/>
    </source>
</evidence>
<dbReference type="InterPro" id="IPR013099">
    <property type="entry name" value="K_chnl_dom"/>
</dbReference>
<feature type="transmembrane region" description="Helical" evidence="9">
    <location>
        <begin position="38"/>
        <end position="60"/>
    </location>
</feature>
<dbReference type="Gene3D" id="1.20.120.350">
    <property type="entry name" value="Voltage-gated potassium channels. Chain C"/>
    <property type="match status" value="1"/>
</dbReference>
<keyword evidence="4 9" id="KW-1133">Transmembrane helix</keyword>
<dbReference type="GO" id="GO:0008076">
    <property type="term" value="C:voltage-gated potassium channel complex"/>
    <property type="evidence" value="ECO:0007669"/>
    <property type="project" value="InterPro"/>
</dbReference>
<dbReference type="PANTHER" id="PTHR11537">
    <property type="entry name" value="VOLTAGE-GATED POTASSIUM CHANNEL"/>
    <property type="match status" value="1"/>
</dbReference>
<dbReference type="OrthoDB" id="56871at2157"/>
<evidence type="ECO:0000313" key="11">
    <source>
        <dbReference type="EMBL" id="SDA67330.1"/>
    </source>
</evidence>
<dbReference type="AlphaFoldDB" id="A0A1G5XAV2"/>
<evidence type="ECO:0000256" key="4">
    <source>
        <dbReference type="ARBA" id="ARBA00022989"/>
    </source>
</evidence>
<dbReference type="GO" id="GO:0005249">
    <property type="term" value="F:voltage-gated potassium channel activity"/>
    <property type="evidence" value="ECO:0007669"/>
    <property type="project" value="InterPro"/>
</dbReference>
<name>A0A1G5XAV2_9EURY</name>
<sequence>MAITRKRAFYLILIFLIIIDICLLAYVTFYPVDSSLKVGAWTFDLILCVVLWIEFIYSYYHCDDRKQYMRDNGLSILGMLPLNFYFLRALRLIKLVQMIKLYVLARDSEKAFTRFLKRTYLDKILFVAILFIFLLTVLIRIVDSDIHDLATALWYIVVSATSTGYGDIVPTTVSGRIVGIIAMVGGILIFSTLTAVISSIYVSRISRDTRDDLESKIEDLTLEVSKLNEKLDELKNEKD</sequence>
<evidence type="ECO:0000256" key="9">
    <source>
        <dbReference type="SAM" id="Phobius"/>
    </source>
</evidence>
<feature type="transmembrane region" description="Helical" evidence="9">
    <location>
        <begin position="9"/>
        <end position="32"/>
    </location>
</feature>
<evidence type="ECO:0000256" key="1">
    <source>
        <dbReference type="ARBA" id="ARBA00004141"/>
    </source>
</evidence>
<reference evidence="11 12" key="1">
    <citation type="submission" date="2016-10" db="EMBL/GenBank/DDBJ databases">
        <authorList>
            <person name="Varghese N."/>
            <person name="Submissions S."/>
        </authorList>
    </citation>
    <scope>NUCLEOTIDE SEQUENCE [LARGE SCALE GENOMIC DNA]</scope>
    <source>
        <strain evidence="11 12">DSM 16643</strain>
    </source>
</reference>
<dbReference type="InterPro" id="IPR028325">
    <property type="entry name" value="VG_K_chnl"/>
</dbReference>
<gene>
    <name evidence="11" type="ORF">SAMN02910315_02071</name>
</gene>
<evidence type="ECO:0000259" key="10">
    <source>
        <dbReference type="Pfam" id="PF07885"/>
    </source>
</evidence>
<keyword evidence="5" id="KW-0406">Ion transport</keyword>
<keyword evidence="6 9" id="KW-0472">Membrane</keyword>
<dbReference type="InterPro" id="IPR027359">
    <property type="entry name" value="Volt_channel_dom_sf"/>
</dbReference>
<keyword evidence="8" id="KW-0175">Coiled coil</keyword>
<dbReference type="SUPFAM" id="SSF81324">
    <property type="entry name" value="Voltage-gated potassium channels"/>
    <property type="match status" value="1"/>
</dbReference>
<feature type="coiled-coil region" evidence="8">
    <location>
        <begin position="210"/>
        <end position="237"/>
    </location>
</feature>
<feature type="transmembrane region" description="Helical" evidence="9">
    <location>
        <begin position="177"/>
        <end position="202"/>
    </location>
</feature>
<organism evidence="11 12">
    <name type="scientific">Methanobrevibacter millerae</name>
    <dbReference type="NCBI Taxonomy" id="230361"/>
    <lineage>
        <taxon>Archaea</taxon>
        <taxon>Methanobacteriati</taxon>
        <taxon>Methanobacteriota</taxon>
        <taxon>Methanomada group</taxon>
        <taxon>Methanobacteria</taxon>
        <taxon>Methanobacteriales</taxon>
        <taxon>Methanobacteriaceae</taxon>
        <taxon>Methanobrevibacter</taxon>
    </lineage>
</organism>
<evidence type="ECO:0000256" key="2">
    <source>
        <dbReference type="ARBA" id="ARBA00022448"/>
    </source>
</evidence>
<comment type="subcellular location">
    <subcellularLocation>
        <location evidence="1">Membrane</location>
        <topology evidence="1">Multi-pass membrane protein</topology>
    </subcellularLocation>
</comment>
<evidence type="ECO:0000256" key="5">
    <source>
        <dbReference type="ARBA" id="ARBA00023065"/>
    </source>
</evidence>
<keyword evidence="2" id="KW-0813">Transport</keyword>
<evidence type="ECO:0000313" key="12">
    <source>
        <dbReference type="Proteomes" id="UP000323439"/>
    </source>
</evidence>
<keyword evidence="3 9" id="KW-0812">Transmembrane</keyword>
<protein>
    <submittedName>
        <fullName evidence="11">Voltage-gated potassium channel</fullName>
    </submittedName>
</protein>
<evidence type="ECO:0000256" key="6">
    <source>
        <dbReference type="ARBA" id="ARBA00023136"/>
    </source>
</evidence>
<dbReference type="Proteomes" id="UP000323439">
    <property type="component" value="Unassembled WGS sequence"/>
</dbReference>
<dbReference type="PANTHER" id="PTHR11537:SF254">
    <property type="entry name" value="POTASSIUM VOLTAGE-GATED CHANNEL PROTEIN SHAB"/>
    <property type="match status" value="1"/>
</dbReference>
<evidence type="ECO:0000256" key="8">
    <source>
        <dbReference type="SAM" id="Coils"/>
    </source>
</evidence>
<feature type="transmembrane region" description="Helical" evidence="9">
    <location>
        <begin position="124"/>
        <end position="142"/>
    </location>
</feature>
<dbReference type="Pfam" id="PF07885">
    <property type="entry name" value="Ion_trans_2"/>
    <property type="match status" value="1"/>
</dbReference>
<dbReference type="EMBL" id="FMXB01000020">
    <property type="protein sequence ID" value="SDA67330.1"/>
    <property type="molecule type" value="Genomic_DNA"/>
</dbReference>
<dbReference type="RefSeq" id="WP_149732561.1">
    <property type="nucleotide sequence ID" value="NZ_FMXB01000020.1"/>
</dbReference>
<dbReference type="Gene3D" id="1.10.287.70">
    <property type="match status" value="1"/>
</dbReference>
<proteinExistence type="predicted"/>
<dbReference type="GO" id="GO:0001508">
    <property type="term" value="P:action potential"/>
    <property type="evidence" value="ECO:0007669"/>
    <property type="project" value="TreeGrafter"/>
</dbReference>
<evidence type="ECO:0000256" key="7">
    <source>
        <dbReference type="ARBA" id="ARBA00023303"/>
    </source>
</evidence>
<accession>A0A1G5XAV2</accession>
<feature type="domain" description="Potassium channel" evidence="10">
    <location>
        <begin position="129"/>
        <end position="201"/>
    </location>
</feature>